<dbReference type="KEGG" id="dli:dnl_21230"/>
<dbReference type="AlphaFoldDB" id="A0A975GG08"/>
<dbReference type="EMBL" id="CP061799">
    <property type="protein sequence ID" value="QTA79841.1"/>
    <property type="molecule type" value="Genomic_DNA"/>
</dbReference>
<evidence type="ECO:0000313" key="1">
    <source>
        <dbReference type="EMBL" id="QTA79841.1"/>
    </source>
</evidence>
<proteinExistence type="predicted"/>
<organism evidence="1 2">
    <name type="scientific">Desulfonema limicola</name>
    <dbReference type="NCBI Taxonomy" id="45656"/>
    <lineage>
        <taxon>Bacteria</taxon>
        <taxon>Pseudomonadati</taxon>
        <taxon>Thermodesulfobacteriota</taxon>
        <taxon>Desulfobacteria</taxon>
        <taxon>Desulfobacterales</taxon>
        <taxon>Desulfococcaceae</taxon>
        <taxon>Desulfonema</taxon>
    </lineage>
</organism>
<gene>
    <name evidence="1" type="ORF">dnl_21230</name>
</gene>
<dbReference type="Proteomes" id="UP000663720">
    <property type="component" value="Chromosome"/>
</dbReference>
<reference evidence="1" key="1">
    <citation type="journal article" date="2021" name="Microb. Physiol.">
        <title>Proteogenomic Insights into the Physiology of Marine, Sulfate-Reducing, Filamentous Desulfonema limicola and Desulfonema magnum.</title>
        <authorList>
            <person name="Schnaars V."/>
            <person name="Wohlbrand L."/>
            <person name="Scheve S."/>
            <person name="Hinrichs C."/>
            <person name="Reinhardt R."/>
            <person name="Rabus R."/>
        </authorList>
    </citation>
    <scope>NUCLEOTIDE SEQUENCE</scope>
    <source>
        <strain evidence="1">5ac10</strain>
    </source>
</reference>
<evidence type="ECO:0000313" key="2">
    <source>
        <dbReference type="Proteomes" id="UP000663720"/>
    </source>
</evidence>
<protein>
    <submittedName>
        <fullName evidence="1">Uncharacterized protein</fullName>
    </submittedName>
</protein>
<accession>A0A975GG08</accession>
<name>A0A975GG08_9BACT</name>
<keyword evidence="2" id="KW-1185">Reference proteome</keyword>
<sequence>MYLVLTGTITFEMITDTRRKWWGIKGSSIINKPEPVF</sequence>